<gene>
    <name evidence="3" type="ORF">J5V48_05840</name>
</gene>
<accession>A0ABS7DGI0</accession>
<comment type="caution">
    <text evidence="3">The sequence shown here is derived from an EMBL/GenBank/DDBJ whole genome shotgun (WGS) entry which is preliminary data.</text>
</comment>
<evidence type="ECO:0000313" key="4">
    <source>
        <dbReference type="Proteomes" id="UP000731465"/>
    </source>
</evidence>
<organism evidence="3 4">
    <name type="scientific">Succinivibrio faecicola</name>
    <dbReference type="NCBI Taxonomy" id="2820300"/>
    <lineage>
        <taxon>Bacteria</taxon>
        <taxon>Pseudomonadati</taxon>
        <taxon>Pseudomonadota</taxon>
        <taxon>Gammaproteobacteria</taxon>
        <taxon>Aeromonadales</taxon>
        <taxon>Succinivibrionaceae</taxon>
        <taxon>Succinivibrio</taxon>
    </lineage>
</organism>
<proteinExistence type="predicted"/>
<protein>
    <recommendedName>
        <fullName evidence="5">Lipoprotein</fullName>
    </recommendedName>
</protein>
<reference evidence="3 4" key="1">
    <citation type="submission" date="2021-03" db="EMBL/GenBank/DDBJ databases">
        <title>Succinivibrio sp. nov. isolated from feces of cow.</title>
        <authorList>
            <person name="Choi J.-Y."/>
        </authorList>
    </citation>
    <scope>NUCLEOTIDE SEQUENCE [LARGE SCALE GENOMIC DNA]</scope>
    <source>
        <strain evidence="3 4">AGMB01872</strain>
    </source>
</reference>
<dbReference type="Proteomes" id="UP000731465">
    <property type="component" value="Unassembled WGS sequence"/>
</dbReference>
<dbReference type="EMBL" id="JAGFNY010000017">
    <property type="protein sequence ID" value="MBW7570415.1"/>
    <property type="molecule type" value="Genomic_DNA"/>
</dbReference>
<feature type="chain" id="PRO_5047369831" description="Lipoprotein" evidence="2">
    <location>
        <begin position="22"/>
        <end position="221"/>
    </location>
</feature>
<evidence type="ECO:0000313" key="3">
    <source>
        <dbReference type="EMBL" id="MBW7570415.1"/>
    </source>
</evidence>
<sequence>MNKKLLLSIAVVGALNLTGCAALSTMMSTDADYKEKAAETLDIAEDNLTLDRDSIRTGLNDITFEVLDKEDNRYRCRMGANLSKTTQASCKKRNADGKWEQFGKEVNIEEEFGESGGALFNFSLSGGSEKKSKKANRNASSLQSNPTTDDGVYTETVQPRNKPTIVIQPDEDETDAYRTNPTKTYNGKFKVRDEQGHSYECHFANVGQVVSDTISVCTKLY</sequence>
<evidence type="ECO:0008006" key="5">
    <source>
        <dbReference type="Google" id="ProtNLM"/>
    </source>
</evidence>
<keyword evidence="2" id="KW-0732">Signal</keyword>
<feature type="region of interest" description="Disordered" evidence="1">
    <location>
        <begin position="128"/>
        <end position="155"/>
    </location>
</feature>
<evidence type="ECO:0000256" key="2">
    <source>
        <dbReference type="SAM" id="SignalP"/>
    </source>
</evidence>
<evidence type="ECO:0000256" key="1">
    <source>
        <dbReference type="SAM" id="MobiDB-lite"/>
    </source>
</evidence>
<keyword evidence="4" id="KW-1185">Reference proteome</keyword>
<dbReference type="RefSeq" id="WP_219937638.1">
    <property type="nucleotide sequence ID" value="NZ_JAGFNY010000017.1"/>
</dbReference>
<feature type="signal peptide" evidence="2">
    <location>
        <begin position="1"/>
        <end position="21"/>
    </location>
</feature>
<name>A0ABS7DGI0_9GAMM</name>